<dbReference type="EMBL" id="JAXOTQ010000077">
    <property type="protein sequence ID" value="MDZ5494473.1"/>
    <property type="molecule type" value="Genomic_DNA"/>
</dbReference>
<organism evidence="1 2">
    <name type="scientific">Micromonospora sicca</name>
    <dbReference type="NCBI Taxonomy" id="2202420"/>
    <lineage>
        <taxon>Bacteria</taxon>
        <taxon>Bacillati</taxon>
        <taxon>Actinomycetota</taxon>
        <taxon>Actinomycetes</taxon>
        <taxon>Micromonosporales</taxon>
        <taxon>Micromonosporaceae</taxon>
        <taxon>Micromonospora</taxon>
    </lineage>
</organism>
<dbReference type="SUPFAM" id="SSF50993">
    <property type="entry name" value="Peptidase/esterase 'gauge' domain"/>
    <property type="match status" value="1"/>
</dbReference>
<dbReference type="RefSeq" id="WP_322443938.1">
    <property type="nucleotide sequence ID" value="NZ_JAXOTQ010000077.1"/>
</dbReference>
<sequence>MDTVIDNADDEFRWLESLDAETVAEWVRDRNRETFGTVAIGDTFTGRTSEIRQVLDAGDRIPYPGWRGDGHYYNFWTDAAHPPWAVAADDPRPVPQA</sequence>
<accession>A0ABU5JPD0</accession>
<proteinExistence type="predicted"/>
<gene>
    <name evidence="1" type="ORF">U2F25_34365</name>
</gene>
<name>A0ABU5JPD0_9ACTN</name>
<evidence type="ECO:0000313" key="2">
    <source>
        <dbReference type="Proteomes" id="UP001290101"/>
    </source>
</evidence>
<comment type="caution">
    <text evidence="1">The sequence shown here is derived from an EMBL/GenBank/DDBJ whole genome shotgun (WGS) entry which is preliminary data.</text>
</comment>
<evidence type="ECO:0000313" key="1">
    <source>
        <dbReference type="EMBL" id="MDZ5494473.1"/>
    </source>
</evidence>
<reference evidence="1 2" key="1">
    <citation type="submission" date="2023-12" db="EMBL/GenBank/DDBJ databases">
        <title>Micromonospora sp. nov., isolated from Atacama Desert.</title>
        <authorList>
            <person name="Carro L."/>
            <person name="Golinska P."/>
            <person name="Klenk H.-P."/>
            <person name="Goodfellow M."/>
        </authorList>
    </citation>
    <scope>NUCLEOTIDE SEQUENCE [LARGE SCALE GENOMIC DNA]</scope>
    <source>
        <strain evidence="1 2">4G53</strain>
    </source>
</reference>
<protein>
    <submittedName>
        <fullName evidence="1">Uncharacterized protein</fullName>
    </submittedName>
</protein>
<keyword evidence="2" id="KW-1185">Reference proteome</keyword>
<dbReference type="Proteomes" id="UP001290101">
    <property type="component" value="Unassembled WGS sequence"/>
</dbReference>